<evidence type="ECO:0000256" key="6">
    <source>
        <dbReference type="ARBA" id="ARBA00023002"/>
    </source>
</evidence>
<evidence type="ECO:0000313" key="12">
    <source>
        <dbReference type="EMBL" id="AUZ62358.1"/>
    </source>
</evidence>
<feature type="domain" description="Fe2OG dioxygenase" evidence="10">
    <location>
        <begin position="195"/>
        <end position="295"/>
    </location>
</feature>
<keyword evidence="6 9" id="KW-0560">Oxidoreductase</keyword>
<evidence type="ECO:0000256" key="3">
    <source>
        <dbReference type="ARBA" id="ARBA00022723"/>
    </source>
</evidence>
<proteinExistence type="evidence at transcript level"/>
<evidence type="ECO:0000256" key="8">
    <source>
        <dbReference type="ARBA" id="ARBA00023241"/>
    </source>
</evidence>
<dbReference type="SUPFAM" id="SSF51197">
    <property type="entry name" value="Clavaminate synthase-like"/>
    <property type="match status" value="1"/>
</dbReference>
<dbReference type="SMR" id="A0A096ZN44"/>
<dbReference type="GO" id="GO:0031418">
    <property type="term" value="F:L-ascorbic acid binding"/>
    <property type="evidence" value="ECO:0007669"/>
    <property type="project" value="UniProtKB-KW"/>
</dbReference>
<name>A0A096ZN44_ROSRU</name>
<dbReference type="FunFam" id="2.60.120.330:FF:000009">
    <property type="entry name" value="Flavonol synthase"/>
    <property type="match status" value="1"/>
</dbReference>
<dbReference type="AlphaFoldDB" id="A0A096ZN44"/>
<dbReference type="PROSITE" id="PS51471">
    <property type="entry name" value="FE2OG_OXY"/>
    <property type="match status" value="1"/>
</dbReference>
<dbReference type="EMBL" id="KM099095">
    <property type="protein sequence ID" value="AIS22436.1"/>
    <property type="molecule type" value="mRNA"/>
</dbReference>
<evidence type="ECO:0000259" key="10">
    <source>
        <dbReference type="PROSITE" id="PS51471"/>
    </source>
</evidence>
<organism evidence="11">
    <name type="scientific">Rosa rugosa</name>
    <name type="common">Rugosa rose</name>
    <dbReference type="NCBI Taxonomy" id="74645"/>
    <lineage>
        <taxon>Eukaryota</taxon>
        <taxon>Viridiplantae</taxon>
        <taxon>Streptophyta</taxon>
        <taxon>Embryophyta</taxon>
        <taxon>Tracheophyta</taxon>
        <taxon>Spermatophyta</taxon>
        <taxon>Magnoliopsida</taxon>
        <taxon>eudicotyledons</taxon>
        <taxon>Gunneridae</taxon>
        <taxon>Pentapetalae</taxon>
        <taxon>rosids</taxon>
        <taxon>fabids</taxon>
        <taxon>Rosales</taxon>
        <taxon>Rosaceae</taxon>
        <taxon>Rosoideae</taxon>
        <taxon>Rosoideae incertae sedis</taxon>
        <taxon>Rosa</taxon>
    </lineage>
</organism>
<dbReference type="PANTHER" id="PTHR47990">
    <property type="entry name" value="2-OXOGLUTARATE (2OG) AND FE(II)-DEPENDENT OXYGENASE SUPERFAMILY PROTEIN-RELATED"/>
    <property type="match status" value="1"/>
</dbReference>
<evidence type="ECO:0000256" key="4">
    <source>
        <dbReference type="ARBA" id="ARBA00022896"/>
    </source>
</evidence>
<dbReference type="Pfam" id="PF14226">
    <property type="entry name" value="DIOX_N"/>
    <property type="match status" value="1"/>
</dbReference>
<comment type="cofactor">
    <cofactor evidence="1">
        <name>L-ascorbate</name>
        <dbReference type="ChEBI" id="CHEBI:38290"/>
    </cofactor>
</comment>
<keyword evidence="7 9" id="KW-0408">Iron</keyword>
<dbReference type="BRENDA" id="1.14.20.6">
    <property type="organism ID" value="15177"/>
</dbReference>
<dbReference type="EMBL" id="MG735185">
    <property type="protein sequence ID" value="AUZ62358.1"/>
    <property type="molecule type" value="mRNA"/>
</dbReference>
<dbReference type="InterPro" id="IPR005123">
    <property type="entry name" value="Oxoglu/Fe-dep_dioxygenase_dom"/>
</dbReference>
<sequence length="335" mass="38019">MGVERVQDIASATSKDTIPVEFIRSENEQPGITTVPGTVLECPIIDFSDPDEEKLLKQIFEASTDWGMYQIVNHDISNEAIAKLQAVGKEFFELPHEEKEVYAKDPNSKSVEGYGTFLQKELEGKKGWVDHLFHKIWPPSAINYCFWPKNPASYREANEEYAKNLHKVVEKLFKLLSLGLGLEAQELKKAVGGDDLVYLLKINYYPPCPRPDLALGVVAHTDMSALTILVPNDVQGLQACRDGQWYDVKYIPNALVIHIGDQMEVMSNGKFKAVLHRTTVSKDKTRISWPVFLEPPPDHIIGPHPKLVNDKENPPKYKTKKYSEYVYNKLNKIPQ</sequence>
<comment type="similarity">
    <text evidence="2 9">Belongs to the iron/ascorbate-dependent oxidoreductase family.</text>
</comment>
<dbReference type="GO" id="GO:0046872">
    <property type="term" value="F:metal ion binding"/>
    <property type="evidence" value="ECO:0007669"/>
    <property type="project" value="UniProtKB-KW"/>
</dbReference>
<keyword evidence="5" id="KW-0223">Dioxygenase</keyword>
<dbReference type="InterPro" id="IPR050231">
    <property type="entry name" value="Iron_ascorbate_oxido_reductase"/>
</dbReference>
<dbReference type="InterPro" id="IPR026992">
    <property type="entry name" value="DIOX_N"/>
</dbReference>
<evidence type="ECO:0000313" key="11">
    <source>
        <dbReference type="EMBL" id="AIS22436.1"/>
    </source>
</evidence>
<dbReference type="GO" id="GO:0051213">
    <property type="term" value="F:dioxygenase activity"/>
    <property type="evidence" value="ECO:0007669"/>
    <property type="project" value="UniProtKB-KW"/>
</dbReference>
<dbReference type="InterPro" id="IPR044861">
    <property type="entry name" value="IPNS-like_FE2OG_OXY"/>
</dbReference>
<dbReference type="InterPro" id="IPR027443">
    <property type="entry name" value="IPNS-like_sf"/>
</dbReference>
<keyword evidence="3 9" id="KW-0479">Metal-binding</keyword>
<gene>
    <name evidence="11" type="primary">FLS</name>
</gene>
<dbReference type="GO" id="GO:0009813">
    <property type="term" value="P:flavonoid biosynthetic process"/>
    <property type="evidence" value="ECO:0007669"/>
    <property type="project" value="UniProtKB-KW"/>
</dbReference>
<evidence type="ECO:0000256" key="5">
    <source>
        <dbReference type="ARBA" id="ARBA00022964"/>
    </source>
</evidence>
<evidence type="ECO:0000256" key="9">
    <source>
        <dbReference type="RuleBase" id="RU003682"/>
    </source>
</evidence>
<reference evidence="12" key="2">
    <citation type="submission" date="2017-12" db="EMBL/GenBank/DDBJ databases">
        <authorList>
            <person name="Hurst M.R.H."/>
        </authorList>
    </citation>
    <scope>NUCLEOTIDE SEQUENCE</scope>
</reference>
<dbReference type="Gene3D" id="2.60.120.330">
    <property type="entry name" value="B-lactam Antibiotic, Isopenicillin N Synthase, Chain"/>
    <property type="match status" value="1"/>
</dbReference>
<keyword evidence="4" id="KW-0847">Vitamin C</keyword>
<reference evidence="11" key="1">
    <citation type="submission" date="2014-07" db="EMBL/GenBank/DDBJ databases">
        <title>Function analysis of FLS from Rosa rugosa.</title>
        <authorList>
            <person name="Ning G.G."/>
            <person name="Luo P."/>
            <person name="Bao M.Z."/>
        </authorList>
    </citation>
    <scope>NUCLEOTIDE SEQUENCE</scope>
</reference>
<evidence type="ECO:0000256" key="2">
    <source>
        <dbReference type="ARBA" id="ARBA00008056"/>
    </source>
</evidence>
<accession>A0A096ZN44</accession>
<evidence type="ECO:0000256" key="7">
    <source>
        <dbReference type="ARBA" id="ARBA00023004"/>
    </source>
</evidence>
<dbReference type="GO" id="GO:0046148">
    <property type="term" value="P:pigment biosynthetic process"/>
    <property type="evidence" value="ECO:0007669"/>
    <property type="project" value="UniProtKB-ARBA"/>
</dbReference>
<dbReference type="Pfam" id="PF03171">
    <property type="entry name" value="2OG-FeII_Oxy"/>
    <property type="match status" value="1"/>
</dbReference>
<protein>
    <submittedName>
        <fullName evidence="11">Flavonol synthase</fullName>
    </submittedName>
</protein>
<keyword evidence="8" id="KW-0284">Flavonoid biosynthesis</keyword>
<evidence type="ECO:0000256" key="1">
    <source>
        <dbReference type="ARBA" id="ARBA00001961"/>
    </source>
</evidence>